<evidence type="ECO:0000256" key="1">
    <source>
        <dbReference type="SAM" id="Phobius"/>
    </source>
</evidence>
<feature type="transmembrane region" description="Helical" evidence="1">
    <location>
        <begin position="14"/>
        <end position="33"/>
    </location>
</feature>
<dbReference type="SMART" id="SM00228">
    <property type="entry name" value="PDZ"/>
    <property type="match status" value="1"/>
</dbReference>
<sequence length="434" mass="48533">MNIAVYTLRTVAEAILTMPYIITLIVLAAVLYMRNRRTVTMQKMVIGQYINSAFELTISQIVLGILAGAIGSLILSYLGIVFDNQVTISLLFMVSILLMLFRSRFICFSYSAGILSILSVVFQLFSKYGNQDLTQYNFLNTDVMMIMSLVAVLHIIEGILVMIDGHKGAIPVFTNKDNKIIGGFALKRYWAMPVAVMFLIHNAGSMSGTFNVATPNFWPIIKSSYFNITASAVIGLIPFYGMLGYSSITFTKTKREKAVSSGICILGYGLILLVVAQLARTGLIAEFIVAILAPLLHEVMLKAQMYFELKGKPRYLSGDDGLMVLEVAPFSPAYEMGIRSGDLLLEVNDKKILNEQDMIEALKNISNFMWLKIKTVKGKLLKLDYNKMNKSKRLGIIFVPKNISKESVVMKYKNSKFKDILDKAKVQDKDDEDK</sequence>
<proteinExistence type="predicted"/>
<dbReference type="Pfam" id="PF17820">
    <property type="entry name" value="PDZ_6"/>
    <property type="match status" value="1"/>
</dbReference>
<feature type="domain" description="PDZ" evidence="2">
    <location>
        <begin position="307"/>
        <end position="377"/>
    </location>
</feature>
<reference evidence="3 4" key="1">
    <citation type="submission" date="2017-04" db="EMBL/GenBank/DDBJ databases">
        <authorList>
            <person name="Afonso C.L."/>
            <person name="Miller P.J."/>
            <person name="Scott M.A."/>
            <person name="Spackman E."/>
            <person name="Goraichik I."/>
            <person name="Dimitrov K.M."/>
            <person name="Suarez D.L."/>
            <person name="Swayne D.E."/>
        </authorList>
    </citation>
    <scope>NUCLEOTIDE SEQUENCE [LARGE SCALE GENOMIC DNA]</scope>
    <source>
        <strain evidence="3 4">DSM 12555</strain>
    </source>
</reference>
<dbReference type="RefSeq" id="WP_084115425.1">
    <property type="nucleotide sequence ID" value="NZ_FWXH01000005.1"/>
</dbReference>
<dbReference type="OrthoDB" id="198399at2"/>
<keyword evidence="1" id="KW-1133">Transmembrane helix</keyword>
<evidence type="ECO:0000259" key="2">
    <source>
        <dbReference type="PROSITE" id="PS50106"/>
    </source>
</evidence>
<organism evidence="3 4">
    <name type="scientific">Clostridium acidisoli DSM 12555</name>
    <dbReference type="NCBI Taxonomy" id="1121291"/>
    <lineage>
        <taxon>Bacteria</taxon>
        <taxon>Bacillati</taxon>
        <taxon>Bacillota</taxon>
        <taxon>Clostridia</taxon>
        <taxon>Eubacteriales</taxon>
        <taxon>Clostridiaceae</taxon>
        <taxon>Clostridium</taxon>
    </lineage>
</organism>
<feature type="transmembrane region" description="Helical" evidence="1">
    <location>
        <begin position="54"/>
        <end position="78"/>
    </location>
</feature>
<dbReference type="InterPro" id="IPR041489">
    <property type="entry name" value="PDZ_6"/>
</dbReference>
<dbReference type="Proteomes" id="UP000192468">
    <property type="component" value="Unassembled WGS sequence"/>
</dbReference>
<dbReference type="EMBL" id="FWXH01000005">
    <property type="protein sequence ID" value="SMC23310.1"/>
    <property type="molecule type" value="Genomic_DNA"/>
</dbReference>
<dbReference type="SUPFAM" id="SSF50156">
    <property type="entry name" value="PDZ domain-like"/>
    <property type="match status" value="1"/>
</dbReference>
<dbReference type="InterPro" id="IPR036034">
    <property type="entry name" value="PDZ_sf"/>
</dbReference>
<feature type="transmembrane region" description="Helical" evidence="1">
    <location>
        <begin position="258"/>
        <end position="276"/>
    </location>
</feature>
<evidence type="ECO:0000313" key="3">
    <source>
        <dbReference type="EMBL" id="SMC23310.1"/>
    </source>
</evidence>
<name>A0A1W1XH81_9CLOT</name>
<dbReference type="PROSITE" id="PS50106">
    <property type="entry name" value="PDZ"/>
    <property type="match status" value="1"/>
</dbReference>
<dbReference type="STRING" id="1121291.SAMN02745134_01872"/>
<protein>
    <submittedName>
        <fullName evidence="3">PDZ domain-containing protein</fullName>
    </submittedName>
</protein>
<feature type="transmembrane region" description="Helical" evidence="1">
    <location>
        <begin position="84"/>
        <end position="101"/>
    </location>
</feature>
<feature type="transmembrane region" description="Helical" evidence="1">
    <location>
        <begin position="224"/>
        <end position="246"/>
    </location>
</feature>
<dbReference type="Gene3D" id="2.30.42.10">
    <property type="match status" value="1"/>
</dbReference>
<evidence type="ECO:0000313" key="4">
    <source>
        <dbReference type="Proteomes" id="UP000192468"/>
    </source>
</evidence>
<dbReference type="AlphaFoldDB" id="A0A1W1XH81"/>
<accession>A0A1W1XH81</accession>
<dbReference type="InterPro" id="IPR001478">
    <property type="entry name" value="PDZ"/>
</dbReference>
<keyword evidence="1" id="KW-0472">Membrane</keyword>
<feature type="transmembrane region" description="Helical" evidence="1">
    <location>
        <begin position="184"/>
        <end position="204"/>
    </location>
</feature>
<keyword evidence="4" id="KW-1185">Reference proteome</keyword>
<keyword evidence="1" id="KW-0812">Transmembrane</keyword>
<gene>
    <name evidence="3" type="ORF">SAMN02745134_01872</name>
</gene>
<feature type="transmembrane region" description="Helical" evidence="1">
    <location>
        <begin position="108"/>
        <end position="125"/>
    </location>
</feature>
<feature type="transmembrane region" description="Helical" evidence="1">
    <location>
        <begin position="145"/>
        <end position="163"/>
    </location>
</feature>